<dbReference type="RefSeq" id="WP_166846994.1">
    <property type="nucleotide sequence ID" value="NZ_JAAONY010000002.1"/>
</dbReference>
<dbReference type="InterPro" id="IPR035647">
    <property type="entry name" value="EFG_III/V"/>
</dbReference>
<dbReference type="InterPro" id="IPR015796">
    <property type="entry name" value="Impact_YigZ-like"/>
</dbReference>
<dbReference type="GO" id="GO:0006446">
    <property type="term" value="P:regulation of translational initiation"/>
    <property type="evidence" value="ECO:0007669"/>
    <property type="project" value="TreeGrafter"/>
</dbReference>
<dbReference type="Pfam" id="PF09186">
    <property type="entry name" value="DUF1949"/>
    <property type="match status" value="1"/>
</dbReference>
<dbReference type="AlphaFoldDB" id="A0A7X0JUN2"/>
<dbReference type="InterPro" id="IPR001498">
    <property type="entry name" value="Impact_N"/>
</dbReference>
<protein>
    <submittedName>
        <fullName evidence="4">Putative YigZ family protein</fullName>
    </submittedName>
</protein>
<dbReference type="EMBL" id="JACHHT010000002">
    <property type="protein sequence ID" value="MBB6522008.1"/>
    <property type="molecule type" value="Genomic_DNA"/>
</dbReference>
<proteinExistence type="inferred from homology"/>
<dbReference type="PANTHER" id="PTHR16301">
    <property type="entry name" value="IMPACT-RELATED"/>
    <property type="match status" value="1"/>
</dbReference>
<dbReference type="PROSITE" id="PS00910">
    <property type="entry name" value="UPF0029"/>
    <property type="match status" value="1"/>
</dbReference>
<evidence type="ECO:0000313" key="4">
    <source>
        <dbReference type="EMBL" id="MBB6522008.1"/>
    </source>
</evidence>
<evidence type="ECO:0000256" key="1">
    <source>
        <dbReference type="ARBA" id="ARBA00007665"/>
    </source>
</evidence>
<feature type="domain" description="UPF0029" evidence="3">
    <location>
        <begin position="155"/>
        <end position="204"/>
    </location>
</feature>
<dbReference type="GO" id="GO:0032561">
    <property type="term" value="F:guanyl ribonucleotide binding"/>
    <property type="evidence" value="ECO:0007669"/>
    <property type="project" value="UniProtKB-ARBA"/>
</dbReference>
<comment type="similarity">
    <text evidence="1">Belongs to the IMPACT family.</text>
</comment>
<feature type="domain" description="Impact N-terminal" evidence="2">
    <location>
        <begin position="32"/>
        <end position="139"/>
    </location>
</feature>
<dbReference type="InterPro" id="IPR036956">
    <property type="entry name" value="Impact_N_sf"/>
</dbReference>
<dbReference type="InterPro" id="IPR020569">
    <property type="entry name" value="UPF0029_Impact_CS"/>
</dbReference>
<dbReference type="Gene3D" id="3.30.230.30">
    <property type="entry name" value="Impact, N-terminal domain"/>
    <property type="match status" value="1"/>
</dbReference>
<sequence>MSSDKSQESDASSGRGQFFLPAEPFEHCYEIKKSEFICQLHEVLDRAAAMAVLAQAREQYPDARHHCWAYILGAPAQALSQAFNDDGEPSGTAGKPILNVLQHRNMGNTMAIVVRYFGGIKLGAGGLVRAYSQATQQAIELCPLRRFVPRQIASLDCPYDLEPVLRRFLDQHQGNVIEQQYSSSAQFKISLPKPEIPAFKTWLSHHFQINCAFED</sequence>
<dbReference type="InterPro" id="IPR023582">
    <property type="entry name" value="Impact"/>
</dbReference>
<evidence type="ECO:0000259" key="2">
    <source>
        <dbReference type="Pfam" id="PF01205"/>
    </source>
</evidence>
<dbReference type="InParanoid" id="A0A7X0JUN2"/>
<accession>A0A7X0JUN2</accession>
<dbReference type="InterPro" id="IPR015269">
    <property type="entry name" value="UPF0029_Impact_C"/>
</dbReference>
<organism evidence="4 5">
    <name type="scientific">Pseudoteredinibacter isoporae</name>
    <dbReference type="NCBI Taxonomy" id="570281"/>
    <lineage>
        <taxon>Bacteria</taxon>
        <taxon>Pseudomonadati</taxon>
        <taxon>Pseudomonadota</taxon>
        <taxon>Gammaproteobacteria</taxon>
        <taxon>Cellvibrionales</taxon>
        <taxon>Cellvibrionaceae</taxon>
        <taxon>Pseudoteredinibacter</taxon>
    </lineage>
</organism>
<dbReference type="Proteomes" id="UP000528457">
    <property type="component" value="Unassembled WGS sequence"/>
</dbReference>
<evidence type="ECO:0000313" key="5">
    <source>
        <dbReference type="Proteomes" id="UP000528457"/>
    </source>
</evidence>
<gene>
    <name evidence="4" type="ORF">HNR48_002293</name>
</gene>
<dbReference type="SUPFAM" id="SSF54980">
    <property type="entry name" value="EF-G C-terminal domain-like"/>
    <property type="match status" value="1"/>
</dbReference>
<dbReference type="NCBIfam" id="TIGR00257">
    <property type="entry name" value="IMPACT_YIGZ"/>
    <property type="match status" value="1"/>
</dbReference>
<dbReference type="InterPro" id="IPR020568">
    <property type="entry name" value="Ribosomal_Su5_D2-typ_SF"/>
</dbReference>
<dbReference type="SUPFAM" id="SSF54211">
    <property type="entry name" value="Ribosomal protein S5 domain 2-like"/>
    <property type="match status" value="1"/>
</dbReference>
<dbReference type="GO" id="GO:0017111">
    <property type="term" value="F:ribonucleoside triphosphate phosphatase activity"/>
    <property type="evidence" value="ECO:0007669"/>
    <property type="project" value="UniProtKB-ARBA"/>
</dbReference>
<comment type="caution">
    <text evidence="4">The sequence shown here is derived from an EMBL/GenBank/DDBJ whole genome shotgun (WGS) entry which is preliminary data.</text>
</comment>
<keyword evidence="5" id="KW-1185">Reference proteome</keyword>
<dbReference type="PANTHER" id="PTHR16301:SF20">
    <property type="entry name" value="IMPACT FAMILY MEMBER YIGZ"/>
    <property type="match status" value="1"/>
</dbReference>
<reference evidence="4 5" key="1">
    <citation type="submission" date="2020-08" db="EMBL/GenBank/DDBJ databases">
        <title>Genomic Encyclopedia of Type Strains, Phase IV (KMG-IV): sequencing the most valuable type-strain genomes for metagenomic binning, comparative biology and taxonomic classification.</title>
        <authorList>
            <person name="Goeker M."/>
        </authorList>
    </citation>
    <scope>NUCLEOTIDE SEQUENCE [LARGE SCALE GENOMIC DNA]</scope>
    <source>
        <strain evidence="4 5">DSM 22368</strain>
    </source>
</reference>
<evidence type="ECO:0000259" key="3">
    <source>
        <dbReference type="Pfam" id="PF09186"/>
    </source>
</evidence>
<dbReference type="GO" id="GO:0043168">
    <property type="term" value="F:anion binding"/>
    <property type="evidence" value="ECO:0007669"/>
    <property type="project" value="UniProtKB-ARBA"/>
</dbReference>
<name>A0A7X0JUN2_9GAMM</name>
<dbReference type="Gene3D" id="3.30.70.240">
    <property type="match status" value="1"/>
</dbReference>
<dbReference type="GO" id="GO:0005737">
    <property type="term" value="C:cytoplasm"/>
    <property type="evidence" value="ECO:0007669"/>
    <property type="project" value="TreeGrafter"/>
</dbReference>
<dbReference type="Pfam" id="PF01205">
    <property type="entry name" value="Impact_N"/>
    <property type="match status" value="1"/>
</dbReference>
<dbReference type="FunCoup" id="A0A7X0JUN2">
    <property type="interactions" value="80"/>
</dbReference>